<name>A0A6V7XKZ0_MELEN</name>
<gene>
    <name evidence="1" type="ORF">MENT_LOCUS53423</name>
</gene>
<protein>
    <submittedName>
        <fullName evidence="1">Uncharacterized protein</fullName>
    </submittedName>
</protein>
<comment type="caution">
    <text evidence="1">The sequence shown here is derived from an EMBL/GenBank/DDBJ whole genome shotgun (WGS) entry which is preliminary data.</text>
</comment>
<organism evidence="1 2">
    <name type="scientific">Meloidogyne enterolobii</name>
    <name type="common">Root-knot nematode worm</name>
    <name type="synonym">Meloidogyne mayaguensis</name>
    <dbReference type="NCBI Taxonomy" id="390850"/>
    <lineage>
        <taxon>Eukaryota</taxon>
        <taxon>Metazoa</taxon>
        <taxon>Ecdysozoa</taxon>
        <taxon>Nematoda</taxon>
        <taxon>Chromadorea</taxon>
        <taxon>Rhabditida</taxon>
        <taxon>Tylenchina</taxon>
        <taxon>Tylenchomorpha</taxon>
        <taxon>Tylenchoidea</taxon>
        <taxon>Meloidogynidae</taxon>
        <taxon>Meloidogyninae</taxon>
        <taxon>Meloidogyne</taxon>
    </lineage>
</organism>
<sequence>MFARMLIKMMLVVMKNLLVKKILKIINVSIQEKKLRINVLIVIRSQFFVFYVQKGH</sequence>
<reference evidence="1 2" key="1">
    <citation type="submission" date="2020-08" db="EMBL/GenBank/DDBJ databases">
        <authorList>
            <person name="Koutsovoulos G."/>
            <person name="Danchin GJ E."/>
        </authorList>
    </citation>
    <scope>NUCLEOTIDE SEQUENCE [LARGE SCALE GENOMIC DNA]</scope>
</reference>
<proteinExistence type="predicted"/>
<evidence type="ECO:0000313" key="2">
    <source>
        <dbReference type="Proteomes" id="UP000580250"/>
    </source>
</evidence>
<dbReference type="Proteomes" id="UP000580250">
    <property type="component" value="Unassembled WGS sequence"/>
</dbReference>
<accession>A0A6V7XKZ0</accession>
<dbReference type="AlphaFoldDB" id="A0A6V7XKZ0"/>
<dbReference type="EMBL" id="CAJEWN010001778">
    <property type="protein sequence ID" value="CAD2199985.1"/>
    <property type="molecule type" value="Genomic_DNA"/>
</dbReference>
<evidence type="ECO:0000313" key="1">
    <source>
        <dbReference type="EMBL" id="CAD2199985.1"/>
    </source>
</evidence>